<evidence type="ECO:0000259" key="1">
    <source>
        <dbReference type="PROSITE" id="PS50989"/>
    </source>
</evidence>
<dbReference type="InterPro" id="IPR011763">
    <property type="entry name" value="COA_CT_C"/>
</dbReference>
<evidence type="ECO:0000313" key="3">
    <source>
        <dbReference type="Proteomes" id="UP000245712"/>
    </source>
</evidence>
<reference evidence="2 3" key="1">
    <citation type="submission" date="2018-05" db="EMBL/GenBank/DDBJ databases">
        <title>Genomic Encyclopedia of Type Strains, Phase IV (KMG-V): Genome sequencing to study the core and pangenomes of soil and plant-associated prokaryotes.</title>
        <authorList>
            <person name="Whitman W."/>
        </authorList>
    </citation>
    <scope>NUCLEOTIDE SEQUENCE [LARGE SCALE GENOMIC DNA]</scope>
    <source>
        <strain evidence="2 3">SCZa-39</strain>
    </source>
</reference>
<dbReference type="RefSeq" id="WP_112174942.1">
    <property type="nucleotide sequence ID" value="NZ_CAJZAT010000192.1"/>
</dbReference>
<dbReference type="Pfam" id="PF01039">
    <property type="entry name" value="Carboxyl_trans"/>
    <property type="match status" value="1"/>
</dbReference>
<dbReference type="PANTHER" id="PTHR43842:SF2">
    <property type="entry name" value="PROPIONYL-COA CARBOXYLASE BETA CHAIN, MITOCHONDRIAL"/>
    <property type="match status" value="1"/>
</dbReference>
<protein>
    <submittedName>
        <fullName evidence="2">Acetyl-CoA carboxylase carboxyltransferase component</fullName>
    </submittedName>
</protein>
<dbReference type="PROSITE" id="PS50989">
    <property type="entry name" value="COA_CT_CTER"/>
    <property type="match status" value="1"/>
</dbReference>
<dbReference type="PANTHER" id="PTHR43842">
    <property type="entry name" value="PROPIONYL-COA CARBOXYLASE BETA CHAIN"/>
    <property type="match status" value="1"/>
</dbReference>
<dbReference type="Gene3D" id="3.90.226.10">
    <property type="entry name" value="2-enoyl-CoA Hydratase, Chain A, domain 1"/>
    <property type="match status" value="2"/>
</dbReference>
<keyword evidence="3" id="KW-1185">Reference proteome</keyword>
<evidence type="ECO:0000313" key="2">
    <source>
        <dbReference type="EMBL" id="PVX85552.1"/>
    </source>
</evidence>
<sequence length="519" mass="55766">MNAGLDREVEELQRRHAWAEQMGGVTSVARHHAAGRLTIRERIAHVVDEHSFQEVGKLTGQSIEADADGRKVMPAPYVMGLAQIDGRNVAIGGEDFTVRGGVSWAGDRRKGGQGGFVEDLAYEYRIPLVNLIDGSGGSVTGALKRGHTVFPGVHGFERSVALMDRVPVVSAVLGAAAGGPAGRAVLSHFSVMVRGQSQVFCTGPAVVGRSLGKTPEREALGGSRVAVDTAGTIDQAVDTEEEAFELIRRFLSYLPQHAGQTPPVLPPNDPPGRREEFLLDIVPSDRRRPYDMRLLVSMVVDDDSFFELQPTHGASVICAFARLGGHVVGVIANNPQSGGGALDVHAARKQTRFIGLCDTFHIPLVFFVDIPGFMVGVQAERDGVLRAGMDAVAAAVRARVPKLTVVVRKCYGMGGMATTEKNGLGLKLAWPSAEWGSLPIEGGVDVAFRREIAAADDPAQRRTELEAQLRELASPWATAQAFGVEDIIDPRDTRRYLCRFVSAMQARLAHEAQHRGAVS</sequence>
<gene>
    <name evidence="2" type="ORF">C7402_103129</name>
</gene>
<dbReference type="EMBL" id="QEOB01000003">
    <property type="protein sequence ID" value="PVX85552.1"/>
    <property type="molecule type" value="Genomic_DNA"/>
</dbReference>
<organism evidence="2 3">
    <name type="scientific">Paraburkholderia unamae</name>
    <dbReference type="NCBI Taxonomy" id="219649"/>
    <lineage>
        <taxon>Bacteria</taxon>
        <taxon>Pseudomonadati</taxon>
        <taxon>Pseudomonadota</taxon>
        <taxon>Betaproteobacteria</taxon>
        <taxon>Burkholderiales</taxon>
        <taxon>Burkholderiaceae</taxon>
        <taxon>Paraburkholderia</taxon>
    </lineage>
</organism>
<accession>A0ABX5KVT6</accession>
<comment type="caution">
    <text evidence="2">The sequence shown here is derived from an EMBL/GenBank/DDBJ whole genome shotgun (WGS) entry which is preliminary data.</text>
</comment>
<feature type="domain" description="CoA carboxyltransferase C-terminal" evidence="1">
    <location>
        <begin position="270"/>
        <end position="514"/>
    </location>
</feature>
<dbReference type="InterPro" id="IPR051047">
    <property type="entry name" value="AccD/PCCB"/>
</dbReference>
<dbReference type="Proteomes" id="UP000245712">
    <property type="component" value="Unassembled WGS sequence"/>
</dbReference>
<dbReference type="InterPro" id="IPR029045">
    <property type="entry name" value="ClpP/crotonase-like_dom_sf"/>
</dbReference>
<name>A0ABX5KVT6_9BURK</name>
<dbReference type="SUPFAM" id="SSF52096">
    <property type="entry name" value="ClpP/crotonase"/>
    <property type="match status" value="2"/>
</dbReference>
<dbReference type="InterPro" id="IPR034733">
    <property type="entry name" value="AcCoA_carboxyl_beta"/>
</dbReference>
<proteinExistence type="predicted"/>